<dbReference type="Pfam" id="PF17137">
    <property type="entry name" value="DUF5110"/>
    <property type="match status" value="1"/>
</dbReference>
<keyword evidence="2 4" id="KW-0378">Hydrolase</keyword>
<dbReference type="SMART" id="SM00758">
    <property type="entry name" value="PA14"/>
    <property type="match status" value="1"/>
</dbReference>
<comment type="similarity">
    <text evidence="1 2">Belongs to the glycosyl hydrolase 31 family.</text>
</comment>
<protein>
    <submittedName>
        <fullName evidence="4">Alpha-D-xyloside xylohydrolase</fullName>
        <ecNumber evidence="4">3.2.1.177</ecNumber>
    </submittedName>
</protein>
<evidence type="ECO:0000313" key="4">
    <source>
        <dbReference type="EMBL" id="MDR7209876.1"/>
    </source>
</evidence>
<dbReference type="InterPro" id="IPR017853">
    <property type="entry name" value="GH"/>
</dbReference>
<dbReference type="CDD" id="cd06591">
    <property type="entry name" value="GH31_xylosidase_XylS"/>
    <property type="match status" value="1"/>
</dbReference>
<dbReference type="PANTHER" id="PTHR43863">
    <property type="entry name" value="HYDROLASE, PUTATIVE (AFU_ORTHOLOGUE AFUA_1G03140)-RELATED"/>
    <property type="match status" value="1"/>
</dbReference>
<dbReference type="InterPro" id="IPR013780">
    <property type="entry name" value="Glyco_hydro_b"/>
</dbReference>
<accession>A0ABU1Y8P3</accession>
<name>A0ABU1Y8P3_9FLAO</name>
<dbReference type="PROSITE" id="PS51820">
    <property type="entry name" value="PA14"/>
    <property type="match status" value="1"/>
</dbReference>
<dbReference type="InterPro" id="IPR048395">
    <property type="entry name" value="Glyco_hydro_31_C"/>
</dbReference>
<dbReference type="Pfam" id="PF21365">
    <property type="entry name" value="Glyco_hydro_31_3rd"/>
    <property type="match status" value="1"/>
</dbReference>
<dbReference type="EC" id="3.2.1.177" evidence="4"/>
<dbReference type="InterPro" id="IPR000322">
    <property type="entry name" value="Glyco_hydro_31_TIM"/>
</dbReference>
<dbReference type="EMBL" id="JAVDWQ010000005">
    <property type="protein sequence ID" value="MDR7209876.1"/>
    <property type="molecule type" value="Genomic_DNA"/>
</dbReference>
<dbReference type="Proteomes" id="UP001269081">
    <property type="component" value="Unassembled WGS sequence"/>
</dbReference>
<dbReference type="Gene3D" id="3.20.20.80">
    <property type="entry name" value="Glycosidases"/>
    <property type="match status" value="1"/>
</dbReference>
<dbReference type="InterPro" id="IPR037524">
    <property type="entry name" value="PA14/GLEYA"/>
</dbReference>
<dbReference type="InterPro" id="IPR051816">
    <property type="entry name" value="Glycosyl_Hydrolase_31"/>
</dbReference>
<proteinExistence type="inferred from homology"/>
<evidence type="ECO:0000259" key="3">
    <source>
        <dbReference type="PROSITE" id="PS51820"/>
    </source>
</evidence>
<dbReference type="SUPFAM" id="SSF74650">
    <property type="entry name" value="Galactose mutarotase-like"/>
    <property type="match status" value="1"/>
</dbReference>
<dbReference type="InterPro" id="IPR011658">
    <property type="entry name" value="PA14_dom"/>
</dbReference>
<gene>
    <name evidence="4" type="ORF">J2W48_001815</name>
</gene>
<sequence>MIVKENWSQIPMKIYELYMTNKKTPLMKGNKICLGLITGLVFASCATKHYKKTDNGIIVNISHPKEGQLSKLRLQVLGNDLIHVSATPENEFPKDSSLIIVPNIGTVPFNVSEANDSIKLVTETLNVMISPKDGGIKFKDKNGKLILSERAGGGKTFSPMEVEGTKGYSVRQIFESPKDEAFYGLGQHQSDEFNYKDKSEELFQYNTKVSVPFIVSNKNYGLLWDSYSLSRFGDSRPFEQLNAVFKLFDKNGEPNNLTGTYVTPDNGNTKLVRKEASIFFEDIKSFKNLPENFPLKNANVTYEGDIEAPQNGEYKFTLYYSGYVKVYLNNQLVVPERWRTAWNPNSYKFSMNLEAGKRVPLRIEWKPNGGTSYCGLRVRTPQLIEEKSNQVWWSEMNKKIDYYFVHGNSMDEIVKGYRTLTGKAQIMPKWAMGYWQSRERYKTEDEILSNLKEFRERKIPIDNIVLDWNYWEEDSWGSHQFDPKRFPNPKAMVDSIHAMNGKMMISVWPKFYKTTEHFKEFDRKGWMYQQAIKDSVRDWVGPGYVGSFYDAYSGGARKLFWKQIYENLYPMGVDAWWMDASEPNVLDCTDMDYRKALQGPTALGSSTEYFNTYALMNAEAIYDGQRSVEPNKRVFLLTRSGFAGLQRYSTATWSGDIATRWEDLKAQISAGLNFAISGIPYWTMDIGGFCVEDRYVDAQMEFDKNGKENADNKEWRELNTRWHQFGVFAPLYRSHGQFPFREPWNIAPKGHPAYESILFYDNLRYRLMPYIYTMTGMTHFDDYTIMRPLIMDFSNDKNVVNSNDQFMFGQNFMVCPVYKYGARKRDVYFPAGTNWYDFNTGNYIKGGQTLSIDAPYGRIPLFIPEGAIIPVGPEIQYTDEKPADTIVLYVYKGKNGSFNLYEDEGSNYNYEKGFHSSIPFSYNEANGVLTIGERKGEFKGMLKNRKFVIVPVSKENRKVFVYDAQGQVVNYDGHLQTITLK</sequence>
<evidence type="ECO:0000256" key="2">
    <source>
        <dbReference type="RuleBase" id="RU361185"/>
    </source>
</evidence>
<dbReference type="Gene3D" id="2.60.40.1760">
    <property type="entry name" value="glycosyl hydrolase (family 31)"/>
    <property type="match status" value="1"/>
</dbReference>
<dbReference type="Gene3D" id="2.60.120.380">
    <property type="match status" value="1"/>
</dbReference>
<reference evidence="4 5" key="1">
    <citation type="submission" date="2023-07" db="EMBL/GenBank/DDBJ databases">
        <title>Sorghum-associated microbial communities from plants grown in Nebraska, USA.</title>
        <authorList>
            <person name="Schachtman D."/>
        </authorList>
    </citation>
    <scope>NUCLEOTIDE SEQUENCE [LARGE SCALE GENOMIC DNA]</scope>
    <source>
        <strain evidence="4 5">4129</strain>
    </source>
</reference>
<dbReference type="Pfam" id="PF01055">
    <property type="entry name" value="Glyco_hydro_31_2nd"/>
    <property type="match status" value="1"/>
</dbReference>
<keyword evidence="5" id="KW-1185">Reference proteome</keyword>
<comment type="caution">
    <text evidence="4">The sequence shown here is derived from an EMBL/GenBank/DDBJ whole genome shotgun (WGS) entry which is preliminary data.</text>
</comment>
<evidence type="ECO:0000256" key="1">
    <source>
        <dbReference type="ARBA" id="ARBA00007806"/>
    </source>
</evidence>
<organism evidence="4 5">
    <name type="scientific">Flavobacterium piscis</name>
    <dbReference type="NCBI Taxonomy" id="1114874"/>
    <lineage>
        <taxon>Bacteria</taxon>
        <taxon>Pseudomonadati</taxon>
        <taxon>Bacteroidota</taxon>
        <taxon>Flavobacteriia</taxon>
        <taxon>Flavobacteriales</taxon>
        <taxon>Flavobacteriaceae</taxon>
        <taxon>Flavobacterium</taxon>
    </lineage>
</organism>
<dbReference type="SUPFAM" id="SSF56988">
    <property type="entry name" value="Anthrax protective antigen"/>
    <property type="match status" value="1"/>
</dbReference>
<dbReference type="SUPFAM" id="SSF51445">
    <property type="entry name" value="(Trans)glycosidases"/>
    <property type="match status" value="1"/>
</dbReference>
<dbReference type="InterPro" id="IPR025887">
    <property type="entry name" value="Glyco_hydro_31_N_dom"/>
</dbReference>
<dbReference type="Gene3D" id="2.60.40.1180">
    <property type="entry name" value="Golgi alpha-mannosidase II"/>
    <property type="match status" value="2"/>
</dbReference>
<dbReference type="Pfam" id="PF13802">
    <property type="entry name" value="Gal_mutarotas_2"/>
    <property type="match status" value="1"/>
</dbReference>
<dbReference type="Pfam" id="PF07691">
    <property type="entry name" value="PA14"/>
    <property type="match status" value="1"/>
</dbReference>
<dbReference type="InterPro" id="IPR011013">
    <property type="entry name" value="Gal_mutarotase_sf_dom"/>
</dbReference>
<keyword evidence="2 4" id="KW-0326">Glycosidase</keyword>
<dbReference type="CDD" id="cd14752">
    <property type="entry name" value="GH31_N"/>
    <property type="match status" value="1"/>
</dbReference>
<dbReference type="GO" id="GO:0061634">
    <property type="term" value="F:alpha-D-xyloside xylohydrolase"/>
    <property type="evidence" value="ECO:0007669"/>
    <property type="project" value="UniProtKB-EC"/>
</dbReference>
<dbReference type="PANTHER" id="PTHR43863:SF2">
    <property type="entry name" value="MALTASE-GLUCOAMYLASE"/>
    <property type="match status" value="1"/>
</dbReference>
<evidence type="ECO:0000313" key="5">
    <source>
        <dbReference type="Proteomes" id="UP001269081"/>
    </source>
</evidence>
<feature type="domain" description="PA14" evidence="3">
    <location>
        <begin position="252"/>
        <end position="392"/>
    </location>
</feature>
<dbReference type="SUPFAM" id="SSF51011">
    <property type="entry name" value="Glycosyl hydrolase domain"/>
    <property type="match status" value="1"/>
</dbReference>
<dbReference type="InterPro" id="IPR033403">
    <property type="entry name" value="DUF5110"/>
</dbReference>